<feature type="domain" description="Response regulatory" evidence="3">
    <location>
        <begin position="11"/>
        <end position="122"/>
    </location>
</feature>
<sequence>MEAKQMSNALRILAVEDQPLLLLDLADQLTERGHHVLTAGSARTAARLIDARIDALVTDIELGDGPDGLALARLAAQARPGLPIIVVSGGVRPTRAQLPPGALFLPKPYRISDILAALDTQQAARAA</sequence>
<dbReference type="EMBL" id="WQRF01000012">
    <property type="protein sequence ID" value="MVT00963.1"/>
    <property type="molecule type" value="Genomic_DNA"/>
</dbReference>
<protein>
    <submittedName>
        <fullName evidence="4">Response regulator</fullName>
    </submittedName>
</protein>
<evidence type="ECO:0000313" key="5">
    <source>
        <dbReference type="Proteomes" id="UP000438106"/>
    </source>
</evidence>
<dbReference type="Gene3D" id="3.40.50.2300">
    <property type="match status" value="1"/>
</dbReference>
<dbReference type="PROSITE" id="PS50110">
    <property type="entry name" value="RESPONSE_REGULATORY"/>
    <property type="match status" value="1"/>
</dbReference>
<dbReference type="InterPro" id="IPR011006">
    <property type="entry name" value="CheY-like_superfamily"/>
</dbReference>
<dbReference type="InterPro" id="IPR001789">
    <property type="entry name" value="Sig_transdc_resp-reg_receiver"/>
</dbReference>
<dbReference type="Proteomes" id="UP000438106">
    <property type="component" value="Unassembled WGS sequence"/>
</dbReference>
<organism evidence="4 5">
    <name type="scientific">Devosia marina</name>
    <dbReference type="NCBI Taxonomy" id="2683198"/>
    <lineage>
        <taxon>Bacteria</taxon>
        <taxon>Pseudomonadati</taxon>
        <taxon>Pseudomonadota</taxon>
        <taxon>Alphaproteobacteria</taxon>
        <taxon>Hyphomicrobiales</taxon>
        <taxon>Devosiaceae</taxon>
        <taxon>Devosia</taxon>
    </lineage>
</organism>
<name>A0A7X3FUF5_9HYPH</name>
<keyword evidence="5" id="KW-1185">Reference proteome</keyword>
<dbReference type="AlphaFoldDB" id="A0A7X3FUF5"/>
<dbReference type="Pfam" id="PF00072">
    <property type="entry name" value="Response_reg"/>
    <property type="match status" value="1"/>
</dbReference>
<evidence type="ECO:0000256" key="1">
    <source>
        <dbReference type="ARBA" id="ARBA00022553"/>
    </source>
</evidence>
<keyword evidence="1 2" id="KW-0597">Phosphoprotein</keyword>
<dbReference type="PANTHER" id="PTHR44591:SF21">
    <property type="entry name" value="TWO-COMPONENT RESPONSE REGULATOR"/>
    <property type="match status" value="1"/>
</dbReference>
<feature type="modified residue" description="4-aspartylphosphate" evidence="2">
    <location>
        <position position="59"/>
    </location>
</feature>
<dbReference type="PANTHER" id="PTHR44591">
    <property type="entry name" value="STRESS RESPONSE REGULATOR PROTEIN 1"/>
    <property type="match status" value="1"/>
</dbReference>
<dbReference type="GO" id="GO:0000160">
    <property type="term" value="P:phosphorelay signal transduction system"/>
    <property type="evidence" value="ECO:0007669"/>
    <property type="project" value="InterPro"/>
</dbReference>
<reference evidence="4 5" key="1">
    <citation type="submission" date="2019-12" db="EMBL/GenBank/DDBJ databases">
        <title>Devosia maris sp. nov., isolated from the deep seawater.</title>
        <authorList>
            <person name="Liu Y."/>
        </authorList>
    </citation>
    <scope>NUCLEOTIDE SEQUENCE [LARGE SCALE GENOMIC DNA]</scope>
    <source>
        <strain evidence="4 5">L53-10-65</strain>
    </source>
</reference>
<accession>A0A7X3FUF5</accession>
<gene>
    <name evidence="4" type="ORF">GO014_18250</name>
</gene>
<dbReference type="SUPFAM" id="SSF52172">
    <property type="entry name" value="CheY-like"/>
    <property type="match status" value="1"/>
</dbReference>
<comment type="caution">
    <text evidence="4">The sequence shown here is derived from an EMBL/GenBank/DDBJ whole genome shotgun (WGS) entry which is preliminary data.</text>
</comment>
<evidence type="ECO:0000256" key="2">
    <source>
        <dbReference type="PROSITE-ProRule" id="PRU00169"/>
    </source>
</evidence>
<proteinExistence type="predicted"/>
<dbReference type="SMART" id="SM00448">
    <property type="entry name" value="REC"/>
    <property type="match status" value="1"/>
</dbReference>
<evidence type="ECO:0000259" key="3">
    <source>
        <dbReference type="PROSITE" id="PS50110"/>
    </source>
</evidence>
<evidence type="ECO:0000313" key="4">
    <source>
        <dbReference type="EMBL" id="MVT00963.1"/>
    </source>
</evidence>
<dbReference type="InterPro" id="IPR050595">
    <property type="entry name" value="Bact_response_regulator"/>
</dbReference>